<organism evidence="2 3">
    <name type="scientific">Chryseobacterium arthrosphaerae</name>
    <dbReference type="NCBI Taxonomy" id="651561"/>
    <lineage>
        <taxon>Bacteria</taxon>
        <taxon>Pseudomonadati</taxon>
        <taxon>Bacteroidota</taxon>
        <taxon>Flavobacteriia</taxon>
        <taxon>Flavobacteriales</taxon>
        <taxon>Weeksellaceae</taxon>
        <taxon>Chryseobacterium group</taxon>
        <taxon>Chryseobacterium</taxon>
    </lineage>
</organism>
<evidence type="ECO:0000313" key="2">
    <source>
        <dbReference type="EMBL" id="MEE6126445.1"/>
    </source>
</evidence>
<proteinExistence type="predicted"/>
<dbReference type="Proteomes" id="UP001350005">
    <property type="component" value="Unassembled WGS sequence"/>
</dbReference>
<accession>A0ABU7QV65</accession>
<name>A0ABU7QV65_9FLAO</name>
<evidence type="ECO:0000313" key="3">
    <source>
        <dbReference type="Proteomes" id="UP001350005"/>
    </source>
</evidence>
<feature type="transmembrane region" description="Helical" evidence="1">
    <location>
        <begin position="48"/>
        <end position="67"/>
    </location>
</feature>
<protein>
    <submittedName>
        <fullName evidence="2">Uncharacterized protein</fullName>
    </submittedName>
</protein>
<dbReference type="RefSeq" id="WP_241310661.1">
    <property type="nucleotide sequence ID" value="NZ_JAKYXJ010000010.1"/>
</dbReference>
<gene>
    <name evidence="2" type="ORF">V2E39_03470</name>
</gene>
<keyword evidence="1" id="KW-1133">Transmembrane helix</keyword>
<dbReference type="EMBL" id="JAZGJU010000005">
    <property type="protein sequence ID" value="MEE6126445.1"/>
    <property type="molecule type" value="Genomic_DNA"/>
</dbReference>
<comment type="caution">
    <text evidence="2">The sequence shown here is derived from an EMBL/GenBank/DDBJ whole genome shotgun (WGS) entry which is preliminary data.</text>
</comment>
<evidence type="ECO:0000256" key="1">
    <source>
        <dbReference type="SAM" id="Phobius"/>
    </source>
</evidence>
<sequence>MNTSKDNLEFQIKKQIDEREIAPSRDLWSEIELQNTMNAQSKFKINRLLMAACLILAFSLGTVLYFLSGSSETQPQIVETAVHSSDQQHIVKEPVQNNVALATRESGKKEVKKIASPQETETISALAVEEKKVILKEAASDKKLVPIQISNPKIIAKADSAKIPGKKKKYVDPSTLLFSVEHKDVIEKTKDGSNVATIELNAK</sequence>
<keyword evidence="1" id="KW-0812">Transmembrane</keyword>
<keyword evidence="3" id="KW-1185">Reference proteome</keyword>
<reference evidence="2 3" key="1">
    <citation type="submission" date="2024-01" db="EMBL/GenBank/DDBJ databases">
        <title>Whole genome of Chryseobacterium arthrosphaerae NNCa 2741.</title>
        <authorList>
            <person name="Boriskina E.V."/>
            <person name="Gordinskaya N.A."/>
            <person name="Kropotov V.S."/>
            <person name="Alekseeva A.E."/>
            <person name="Makhova M.A."/>
            <person name="Kryazhev D.V."/>
            <person name="Shkurkina I.S."/>
        </authorList>
    </citation>
    <scope>NUCLEOTIDE SEQUENCE [LARGE SCALE GENOMIC DNA]</scope>
    <source>
        <strain evidence="2 3">NNCa 2741</strain>
    </source>
</reference>
<keyword evidence="1" id="KW-0472">Membrane</keyword>